<proteinExistence type="predicted"/>
<keyword evidence="5" id="KW-1185">Reference proteome</keyword>
<evidence type="ECO:0000259" key="3">
    <source>
        <dbReference type="Pfam" id="PF13360"/>
    </source>
</evidence>
<comment type="caution">
    <text evidence="4">The sequence shown here is derived from an EMBL/GenBank/DDBJ whole genome shotgun (WGS) entry which is preliminary data.</text>
</comment>
<feature type="transmembrane region" description="Helical" evidence="2">
    <location>
        <begin position="68"/>
        <end position="90"/>
    </location>
</feature>
<dbReference type="InterPro" id="IPR015943">
    <property type="entry name" value="WD40/YVTN_repeat-like_dom_sf"/>
</dbReference>
<evidence type="ECO:0000313" key="4">
    <source>
        <dbReference type="EMBL" id="KON73358.1"/>
    </source>
</evidence>
<sequence length="575" mass="59109">MPRPRRVRPRDRLTFALEDDAPDLDPDLGAESGPVPAGHPASPSTADGATTDETDRTAPARRRRARTALATVGVAAAVVVGMVVVDTMAARPSIEALRRSPGGVLPVATAPSELWRVPGPTWGGIATLPGLLVVVRDDEATAYDLDTGSPRWSVDVPAGSACGDPLVGTERGTTVPGDTLVCLTSDGPTLTTASPTGLPLTGPPTLVAGEPAVVTVLDASGAVVATRTLDAARGWSSVGPDGTVARFRRVGGDPGGRLVDVDPASGRPTDLSGGLNVVVTLEDAATGDILWEHELPFVGSEAAGGCQQYGTEDGTTFADLDGGRLDLVQGELLVAHGCGVEAWFSHDGARLDDPRSSTDGLVALPDGSIARDPDGSWNGGWTAGDQPVTVTPALLDPDGTVLWEAPGRILVPYATDGSADELVLVRRPADLEAYDAAGTPRWTSSAASAPLLVYAVAGGTVVALRDTDSALVGIDVETGHELWSLTPNEVRAIDEGRGGSSDDLAPDVWFSRILTDGDRAFVVVASGSGSASRVVALDLHDGRVAWRGDATSAVTYLAVQGRLLRVDDSTVARLG</sequence>
<feature type="region of interest" description="Disordered" evidence="1">
    <location>
        <begin position="1"/>
        <end position="62"/>
    </location>
</feature>
<dbReference type="Pfam" id="PF13360">
    <property type="entry name" value="PQQ_2"/>
    <property type="match status" value="2"/>
</dbReference>
<evidence type="ECO:0000256" key="2">
    <source>
        <dbReference type="SAM" id="Phobius"/>
    </source>
</evidence>
<keyword evidence="2" id="KW-1133">Transmembrane helix</keyword>
<dbReference type="Gene3D" id="2.130.10.10">
    <property type="entry name" value="YVTN repeat-like/Quinoprotein amine dehydrogenase"/>
    <property type="match status" value="2"/>
</dbReference>
<feature type="domain" description="Pyrrolo-quinoline quinone repeat" evidence="3">
    <location>
        <begin position="112"/>
        <end position="294"/>
    </location>
</feature>
<keyword evidence="2" id="KW-0472">Membrane</keyword>
<evidence type="ECO:0000313" key="5">
    <source>
        <dbReference type="Proteomes" id="UP000037387"/>
    </source>
</evidence>
<dbReference type="AlphaFoldDB" id="A0A0M0F798"/>
<dbReference type="InterPro" id="IPR002372">
    <property type="entry name" value="PQQ_rpt_dom"/>
</dbReference>
<name>A0A0M0F798_CELCE</name>
<dbReference type="InterPro" id="IPR011047">
    <property type="entry name" value="Quinoprotein_ADH-like_sf"/>
</dbReference>
<gene>
    <name evidence="4" type="ORF">M768_10480</name>
</gene>
<dbReference type="EMBL" id="ATNL01000008">
    <property type="protein sequence ID" value="KON73358.1"/>
    <property type="molecule type" value="Genomic_DNA"/>
</dbReference>
<dbReference type="Proteomes" id="UP000037387">
    <property type="component" value="Unassembled WGS sequence"/>
</dbReference>
<evidence type="ECO:0000256" key="1">
    <source>
        <dbReference type="SAM" id="MobiDB-lite"/>
    </source>
</evidence>
<dbReference type="RefSeq" id="WP_053370430.1">
    <property type="nucleotide sequence ID" value="NZ_KQ435290.1"/>
</dbReference>
<dbReference type="PATRIC" id="fig|1350482.3.peg.2106"/>
<feature type="compositionally biased region" description="Acidic residues" evidence="1">
    <location>
        <begin position="17"/>
        <end position="28"/>
    </location>
</feature>
<keyword evidence="2" id="KW-0812">Transmembrane</keyword>
<protein>
    <recommendedName>
        <fullName evidence="3">Pyrrolo-quinoline quinone repeat domain-containing protein</fullName>
    </recommendedName>
</protein>
<organism evidence="4 5">
    <name type="scientific">Cellulosimicrobium cellulans F16</name>
    <dbReference type="NCBI Taxonomy" id="1350482"/>
    <lineage>
        <taxon>Bacteria</taxon>
        <taxon>Bacillati</taxon>
        <taxon>Actinomycetota</taxon>
        <taxon>Actinomycetes</taxon>
        <taxon>Micrococcales</taxon>
        <taxon>Promicromonosporaceae</taxon>
        <taxon>Cellulosimicrobium</taxon>
    </lineage>
</organism>
<reference evidence="4 5" key="1">
    <citation type="journal article" date="2015" name="Sci. Rep.">
        <title>Functional and structural properties of a novel cellulosome-like multienzyme complex: efficient glycoside hydrolysis of water-insoluble 7-xylosyl-10-deacetylpaclitaxel.</title>
        <authorList>
            <person name="Dou T.Y."/>
            <person name="Luan H.W."/>
            <person name="Ge G.B."/>
            <person name="Dong M.M."/>
            <person name="Zou H.F."/>
            <person name="He Y.Q."/>
            <person name="Cui P."/>
            <person name="Wang J.Y."/>
            <person name="Hao D.C."/>
            <person name="Yang S.L."/>
            <person name="Yang L."/>
        </authorList>
    </citation>
    <scope>NUCLEOTIDE SEQUENCE [LARGE SCALE GENOMIC DNA]</scope>
    <source>
        <strain evidence="4 5">F16</strain>
    </source>
</reference>
<dbReference type="SUPFAM" id="SSF50998">
    <property type="entry name" value="Quinoprotein alcohol dehydrogenase-like"/>
    <property type="match status" value="1"/>
</dbReference>
<feature type="domain" description="Pyrrolo-quinoline quinone repeat" evidence="3">
    <location>
        <begin position="395"/>
        <end position="486"/>
    </location>
</feature>
<accession>A0A0M0F798</accession>